<protein>
    <submittedName>
        <fullName evidence="6">Pyrroline-5-carboxylate reductase</fullName>
        <ecNumber evidence="6">1.5.1.2</ecNumber>
    </submittedName>
</protein>
<comment type="caution">
    <text evidence="6">The sequence shown here is derived from an EMBL/GenBank/DDBJ whole genome shotgun (WGS) entry which is preliminary data.</text>
</comment>
<dbReference type="NCBIfam" id="TIGR00112">
    <property type="entry name" value="proC"/>
    <property type="match status" value="1"/>
</dbReference>
<dbReference type="Gene3D" id="1.10.3730.10">
    <property type="entry name" value="ProC C-terminal domain-like"/>
    <property type="match status" value="1"/>
</dbReference>
<dbReference type="SUPFAM" id="SSF51735">
    <property type="entry name" value="NAD(P)-binding Rossmann-fold domains"/>
    <property type="match status" value="1"/>
</dbReference>
<evidence type="ECO:0000256" key="3">
    <source>
        <dbReference type="ARBA" id="ARBA00023002"/>
    </source>
</evidence>
<dbReference type="FunFam" id="1.10.3730.10:FF:000001">
    <property type="entry name" value="Pyrroline-5-carboxylate reductase"/>
    <property type="match status" value="1"/>
</dbReference>
<dbReference type="InterPro" id="IPR029036">
    <property type="entry name" value="P5CR_dimer"/>
</dbReference>
<feature type="domain" description="Pyrroline-5-carboxylate reductase catalytic N-terminal" evidence="4">
    <location>
        <begin position="3"/>
        <end position="94"/>
    </location>
</feature>
<dbReference type="HAMAP" id="MF_01925">
    <property type="entry name" value="P5C_reductase"/>
    <property type="match status" value="1"/>
</dbReference>
<accession>A0A1J5QF26</accession>
<dbReference type="SUPFAM" id="SSF48179">
    <property type="entry name" value="6-phosphogluconate dehydrogenase C-terminal domain-like"/>
    <property type="match status" value="1"/>
</dbReference>
<dbReference type="PROSITE" id="PS00521">
    <property type="entry name" value="P5CR"/>
    <property type="match status" value="1"/>
</dbReference>
<evidence type="ECO:0000256" key="2">
    <source>
        <dbReference type="ARBA" id="ARBA00022857"/>
    </source>
</evidence>
<dbReference type="PIRSF" id="PIRSF000193">
    <property type="entry name" value="Pyrrol-5-carb_rd"/>
    <property type="match status" value="1"/>
</dbReference>
<evidence type="ECO:0000259" key="4">
    <source>
        <dbReference type="Pfam" id="PF03807"/>
    </source>
</evidence>
<reference evidence="6" key="1">
    <citation type="submission" date="2016-10" db="EMBL/GenBank/DDBJ databases">
        <title>Sequence of Gallionella enrichment culture.</title>
        <authorList>
            <person name="Poehlein A."/>
            <person name="Muehling M."/>
            <person name="Daniel R."/>
        </authorList>
    </citation>
    <scope>NUCLEOTIDE SEQUENCE</scope>
</reference>
<dbReference type="PANTHER" id="PTHR11645">
    <property type="entry name" value="PYRROLINE-5-CARBOXYLATE REDUCTASE"/>
    <property type="match status" value="1"/>
</dbReference>
<feature type="domain" description="Pyrroline-5-carboxylate reductase dimerisation" evidence="5">
    <location>
        <begin position="158"/>
        <end position="262"/>
    </location>
</feature>
<evidence type="ECO:0000313" key="6">
    <source>
        <dbReference type="EMBL" id="OIQ82056.1"/>
    </source>
</evidence>
<evidence type="ECO:0000256" key="1">
    <source>
        <dbReference type="ARBA" id="ARBA00005525"/>
    </source>
</evidence>
<dbReference type="EC" id="1.5.1.2" evidence="6"/>
<dbReference type="InterPro" id="IPR036291">
    <property type="entry name" value="NAD(P)-bd_dom_sf"/>
</dbReference>
<dbReference type="Gene3D" id="3.40.50.720">
    <property type="entry name" value="NAD(P)-binding Rossmann-like Domain"/>
    <property type="match status" value="1"/>
</dbReference>
<dbReference type="EMBL" id="MLJW01000848">
    <property type="protein sequence ID" value="OIQ82056.1"/>
    <property type="molecule type" value="Genomic_DNA"/>
</dbReference>
<proteinExistence type="inferred from homology"/>
<evidence type="ECO:0000259" key="5">
    <source>
        <dbReference type="Pfam" id="PF14748"/>
    </source>
</evidence>
<dbReference type="InterPro" id="IPR028939">
    <property type="entry name" value="P5C_Rdtase_cat_N"/>
</dbReference>
<dbReference type="GO" id="GO:0004735">
    <property type="term" value="F:pyrroline-5-carboxylate reductase activity"/>
    <property type="evidence" value="ECO:0007669"/>
    <property type="project" value="UniProtKB-EC"/>
</dbReference>
<comment type="similarity">
    <text evidence="1">Belongs to the pyrroline-5-carboxylate reductase family.</text>
</comment>
<sequence>MIISFIGGGNMACALIHGLLAKGQTASGISVIEPDAAKRAQLETDFGIKTSDQLPAAALADVIVLAVKPQQLRDVAIFLGSLLDRQLILSIAAGVRCTDLIRWLGGHSAVVRVMPNTPAQVQAGISALFAAPGADAEQRQLADTVMSAVGTTLWLQDEDQMDAVTAMSGSGPAYVFYFLEAMQQAGGNLGLAPEQARQLALQTFLGAASLAAGSTHDFATLRAQVTSRGGTTERALDHMEKAGIKAAIIEAVQAAAERSRELGDLLGKD</sequence>
<keyword evidence="2" id="KW-0521">NADP</keyword>
<organism evidence="6">
    <name type="scientific">mine drainage metagenome</name>
    <dbReference type="NCBI Taxonomy" id="410659"/>
    <lineage>
        <taxon>unclassified sequences</taxon>
        <taxon>metagenomes</taxon>
        <taxon>ecological metagenomes</taxon>
    </lineage>
</organism>
<dbReference type="InterPro" id="IPR000304">
    <property type="entry name" value="Pyrroline-COOH_reductase"/>
</dbReference>
<dbReference type="InterPro" id="IPR053790">
    <property type="entry name" value="P5CR-like_CS"/>
</dbReference>
<dbReference type="Pfam" id="PF03807">
    <property type="entry name" value="F420_oxidored"/>
    <property type="match status" value="1"/>
</dbReference>
<dbReference type="InterPro" id="IPR008927">
    <property type="entry name" value="6-PGluconate_DH-like_C_sf"/>
</dbReference>
<dbReference type="AlphaFoldDB" id="A0A1J5QF26"/>
<keyword evidence="3 6" id="KW-0560">Oxidoreductase</keyword>
<dbReference type="Pfam" id="PF14748">
    <property type="entry name" value="P5CR_dimer"/>
    <property type="match status" value="1"/>
</dbReference>
<name>A0A1J5QF26_9ZZZZ</name>
<dbReference type="GO" id="GO:0055129">
    <property type="term" value="P:L-proline biosynthetic process"/>
    <property type="evidence" value="ECO:0007669"/>
    <property type="project" value="TreeGrafter"/>
</dbReference>
<gene>
    <name evidence="6" type="primary">proC_10</name>
    <name evidence="6" type="ORF">GALL_361570</name>
</gene>
<dbReference type="PANTHER" id="PTHR11645:SF0">
    <property type="entry name" value="PYRROLINE-5-CARBOXYLATE REDUCTASE 3"/>
    <property type="match status" value="1"/>
</dbReference>